<dbReference type="KEGG" id="abq:ABAZ39_06715"/>
<dbReference type="InterPro" id="IPR046229">
    <property type="entry name" value="TnpC-like"/>
</dbReference>
<evidence type="ECO:0000313" key="3">
    <source>
        <dbReference type="EMBL" id="AIB13721.1"/>
    </source>
</evidence>
<accession>A0A060DFT4</accession>
<sequence length="155" mass="17759">MATPADTSGLRAAAEEKRLRKRRAVEAALHDMRQTGEVITFKTVAEKAGVSREYLYQNFKPDIERLRAASQHQRIEVEGVPTRVRTARGAATIEAALRNKITRLEAEMADLRKQKTLLERRYEKALGEAEDWRQRHKKAVTELSGMQAKLARYDR</sequence>
<proteinExistence type="predicted"/>
<feature type="coiled-coil region" evidence="1">
    <location>
        <begin position="94"/>
        <end position="135"/>
    </location>
</feature>
<keyword evidence="1" id="KW-0175">Coiled coil</keyword>
<dbReference type="AlphaFoldDB" id="A0A060DFT4"/>
<evidence type="ECO:0000256" key="1">
    <source>
        <dbReference type="SAM" id="Coils"/>
    </source>
</evidence>
<keyword evidence="3" id="KW-0614">Plasmid</keyword>
<evidence type="ECO:0000313" key="2">
    <source>
        <dbReference type="EMBL" id="AIB11702.1"/>
    </source>
</evidence>
<dbReference type="EMBL" id="CP007793">
    <property type="protein sequence ID" value="AIB11702.1"/>
    <property type="molecule type" value="Genomic_DNA"/>
</dbReference>
<name>A0A060DFT4_9PROT</name>
<gene>
    <name evidence="2" type="ORF">ABAZ39_06715</name>
    <name evidence="3" type="ORF">ABAZ39_17440</name>
</gene>
<dbReference type="SUPFAM" id="SSF46689">
    <property type="entry name" value="Homeodomain-like"/>
    <property type="match status" value="1"/>
</dbReference>
<reference evidence="2 4" key="1">
    <citation type="journal article" date="2014" name="Genome Announc.">
        <title>Complete Genome Sequence of the Model Rhizosphere Strain Azospirillum brasilense Az39, Successfully Applied in Agriculture.</title>
        <authorList>
            <person name="Rivera D."/>
            <person name="Revale S."/>
            <person name="Molina R."/>
            <person name="Gualpa J."/>
            <person name="Puente M."/>
            <person name="Maroniche G."/>
            <person name="Paris G."/>
            <person name="Baker D."/>
            <person name="Clavijo B."/>
            <person name="McLay K."/>
            <person name="Spaepen S."/>
            <person name="Perticari A."/>
            <person name="Vazquez M."/>
            <person name="Wisniewski-Dye F."/>
            <person name="Watkins C."/>
            <person name="Martinez-Abarca F."/>
            <person name="Vanderleyden J."/>
            <person name="Cassan F."/>
        </authorList>
    </citation>
    <scope>NUCLEOTIDE SEQUENCE [LARGE SCALE GENOMIC DNA]</scope>
    <source>
        <strain evidence="2 4">Az39</strain>
        <plasmid evidence="3">AbAZ39_p1</plasmid>
    </source>
</reference>
<dbReference type="Pfam" id="PF19776">
    <property type="entry name" value="DUF6262"/>
    <property type="match status" value="1"/>
</dbReference>
<protein>
    <submittedName>
        <fullName evidence="2">Uncharacterized protein</fullName>
    </submittedName>
</protein>
<evidence type="ECO:0000313" key="4">
    <source>
        <dbReference type="Proteomes" id="UP000027186"/>
    </source>
</evidence>
<geneLocation type="plasmid" evidence="3 4">
    <name>AbAZ39_p1</name>
</geneLocation>
<dbReference type="InterPro" id="IPR009057">
    <property type="entry name" value="Homeodomain-like_sf"/>
</dbReference>
<dbReference type="EMBL" id="CP007794">
    <property type="protein sequence ID" value="AIB13721.1"/>
    <property type="molecule type" value="Genomic_DNA"/>
</dbReference>
<dbReference type="RefSeq" id="WP_144243467.1">
    <property type="nucleotide sequence ID" value="NZ_CP007793.1"/>
</dbReference>
<dbReference type="Proteomes" id="UP000027186">
    <property type="component" value="Chromosome"/>
</dbReference>
<dbReference type="Gene3D" id="1.10.10.60">
    <property type="entry name" value="Homeodomain-like"/>
    <property type="match status" value="1"/>
</dbReference>
<dbReference type="KEGG" id="abq:ABAZ39_17440"/>
<dbReference type="Proteomes" id="UP000027186">
    <property type="component" value="Plasmid AbAZ39_p1"/>
</dbReference>
<organism evidence="2 4">
    <name type="scientific">Azospirillum argentinense</name>
    <dbReference type="NCBI Taxonomy" id="2970906"/>
    <lineage>
        <taxon>Bacteria</taxon>
        <taxon>Pseudomonadati</taxon>
        <taxon>Pseudomonadota</taxon>
        <taxon>Alphaproteobacteria</taxon>
        <taxon>Rhodospirillales</taxon>
        <taxon>Azospirillaceae</taxon>
        <taxon>Azospirillum</taxon>
    </lineage>
</organism>